<sequence>TARIGVVPMVPCTPYATFVNDRMVMQAYDPAQPVNSPNRTLQRKFAGESVSLVCNYDSIDDQLSAINSGRPVIYFEVTESGAPATAEAVNDAIGITVDTSLAPDAVVDLLNYICEGDDFSERSLSELHRGFYIMTRGGDFRVLMRLTDMVEATRPGTKAAEFCRNAGLDSVLGQGVPDSVKREMFLVCSASAAINKTGGITLPDIKRFFPMLASARLQRSDDQPLSNVDGTLRRIVEVFFS</sequence>
<feature type="non-terminal residue" evidence="1">
    <location>
        <position position="1"/>
    </location>
</feature>
<dbReference type="AlphaFoldDB" id="A0A8J7TPU8"/>
<gene>
    <name evidence="1" type="ORF">J0M35_18660</name>
</gene>
<accession>A0A8J7TPU8</accession>
<reference evidence="1" key="1">
    <citation type="submission" date="2021-02" db="EMBL/GenBank/DDBJ databases">
        <title>Genome-Resolved Metagenomics of a Microbial Community Performing Photosynthetic Biological Nutrient Removal.</title>
        <authorList>
            <person name="Mcdaniel E.A."/>
        </authorList>
    </citation>
    <scope>NUCLEOTIDE SEQUENCE</scope>
    <source>
        <strain evidence="1">UWPOB_OBS1</strain>
    </source>
</reference>
<evidence type="ECO:0000313" key="2">
    <source>
        <dbReference type="Proteomes" id="UP000664277"/>
    </source>
</evidence>
<dbReference type="Proteomes" id="UP000664277">
    <property type="component" value="Unassembled WGS sequence"/>
</dbReference>
<dbReference type="EMBL" id="JAFLCK010000037">
    <property type="protein sequence ID" value="MBN8662398.1"/>
    <property type="molecule type" value="Genomic_DNA"/>
</dbReference>
<organism evidence="1 2">
    <name type="scientific">Candidatus Obscuribacter phosphatis</name>
    <dbReference type="NCBI Taxonomy" id="1906157"/>
    <lineage>
        <taxon>Bacteria</taxon>
        <taxon>Bacillati</taxon>
        <taxon>Candidatus Melainabacteria</taxon>
        <taxon>Candidatus Obscuribacterales</taxon>
        <taxon>Candidatus Obscuribacteraceae</taxon>
        <taxon>Candidatus Obscuribacter</taxon>
    </lineage>
</organism>
<protein>
    <submittedName>
        <fullName evidence="1">Uncharacterized protein</fullName>
    </submittedName>
</protein>
<evidence type="ECO:0000313" key="1">
    <source>
        <dbReference type="EMBL" id="MBN8662398.1"/>
    </source>
</evidence>
<comment type="caution">
    <text evidence="1">The sequence shown here is derived from an EMBL/GenBank/DDBJ whole genome shotgun (WGS) entry which is preliminary data.</text>
</comment>
<name>A0A8J7TPU8_9BACT</name>
<proteinExistence type="predicted"/>